<name>A0AA39PLV8_9AGAR</name>
<gene>
    <name evidence="1" type="ORF">EDD18DRAFT_1111142</name>
</gene>
<sequence length="204" mass="23428">MPNNKNKDHIIHTQLKAVPILHEGNDDLTPRDIEAWEYYAANYLSANGDKVSAMTVISMLTTGFQDHLVCNWFDVNHIDLLKLSIAEFTNSMRETFLNEQWSRELCSSILASAQPSTESITQWTNHLHKDATLLSKTPQAVSDECLMDLFKTNMSSCLLTAYKNDEDMKKVWDLNDIKKWVASAQRSENRMLAHHKEIEEISKK</sequence>
<dbReference type="Proteomes" id="UP001175228">
    <property type="component" value="Unassembled WGS sequence"/>
</dbReference>
<accession>A0AA39PLV8</accession>
<dbReference type="EMBL" id="JAUEPU010000046">
    <property type="protein sequence ID" value="KAK0486723.1"/>
    <property type="molecule type" value="Genomic_DNA"/>
</dbReference>
<proteinExistence type="predicted"/>
<protein>
    <submittedName>
        <fullName evidence="1">Uncharacterized protein</fullName>
    </submittedName>
</protein>
<comment type="caution">
    <text evidence="1">The sequence shown here is derived from an EMBL/GenBank/DDBJ whole genome shotgun (WGS) entry which is preliminary data.</text>
</comment>
<organism evidence="1 2">
    <name type="scientific">Armillaria luteobubalina</name>
    <dbReference type="NCBI Taxonomy" id="153913"/>
    <lineage>
        <taxon>Eukaryota</taxon>
        <taxon>Fungi</taxon>
        <taxon>Dikarya</taxon>
        <taxon>Basidiomycota</taxon>
        <taxon>Agaricomycotina</taxon>
        <taxon>Agaricomycetes</taxon>
        <taxon>Agaricomycetidae</taxon>
        <taxon>Agaricales</taxon>
        <taxon>Marasmiineae</taxon>
        <taxon>Physalacriaceae</taxon>
        <taxon>Armillaria</taxon>
    </lineage>
</organism>
<evidence type="ECO:0000313" key="2">
    <source>
        <dbReference type="Proteomes" id="UP001175228"/>
    </source>
</evidence>
<keyword evidence="2" id="KW-1185">Reference proteome</keyword>
<evidence type="ECO:0000313" key="1">
    <source>
        <dbReference type="EMBL" id="KAK0486723.1"/>
    </source>
</evidence>
<dbReference type="AlphaFoldDB" id="A0AA39PLV8"/>
<reference evidence="1" key="1">
    <citation type="submission" date="2023-06" db="EMBL/GenBank/DDBJ databases">
        <authorList>
            <consortium name="Lawrence Berkeley National Laboratory"/>
            <person name="Ahrendt S."/>
            <person name="Sahu N."/>
            <person name="Indic B."/>
            <person name="Wong-Bajracharya J."/>
            <person name="Merenyi Z."/>
            <person name="Ke H.-M."/>
            <person name="Monk M."/>
            <person name="Kocsube S."/>
            <person name="Drula E."/>
            <person name="Lipzen A."/>
            <person name="Balint B."/>
            <person name="Henrissat B."/>
            <person name="Andreopoulos B."/>
            <person name="Martin F.M."/>
            <person name="Harder C.B."/>
            <person name="Rigling D."/>
            <person name="Ford K.L."/>
            <person name="Foster G.D."/>
            <person name="Pangilinan J."/>
            <person name="Papanicolaou A."/>
            <person name="Barry K."/>
            <person name="LaButti K."/>
            <person name="Viragh M."/>
            <person name="Koriabine M."/>
            <person name="Yan M."/>
            <person name="Riley R."/>
            <person name="Champramary S."/>
            <person name="Plett K.L."/>
            <person name="Tsai I.J."/>
            <person name="Slot J."/>
            <person name="Sipos G."/>
            <person name="Plett J."/>
            <person name="Nagy L.G."/>
            <person name="Grigoriev I.V."/>
        </authorList>
    </citation>
    <scope>NUCLEOTIDE SEQUENCE</scope>
    <source>
        <strain evidence="1">HWK02</strain>
    </source>
</reference>